<evidence type="ECO:0000313" key="4">
    <source>
        <dbReference type="EMBL" id="KAJ8536732.1"/>
    </source>
</evidence>
<dbReference type="InterPro" id="IPR038277">
    <property type="entry name" value="UreF_sf"/>
</dbReference>
<comment type="similarity">
    <text evidence="3">Belongs to the UreF family.</text>
</comment>
<sequence length="357" mass="38414">MLNLPDKSSLKSAGVGLGLPETSSDSGDDFERSGGCLLVADGDDFGVVLIAFRSELFARDNGDDFERSGGCLLVAGGDDFGVVLIMFGGFVVVPISSELPQSISFCGGINLPSKMEDVVEKIEDTLQFAPNESLLQWSQWQLLDSVLPTGGFAHSFGLEAAIQARLVSGPEDLRTLVIHILENTASLLLPFVYTLNASPNVETWYKLDKILDATLTNEVGRKASISQGSALLRVAAAVFQEVPYLKTMREMSLTSGTVRFHHAPVFGLVCGLLGLNAETSQKAYMFTTMRDVVSAATRLNLVGPLGAAVLQHQLAASAEELSKKWMNRPVEEACQTSPLLDTVQGCHGYLFSRLFCS</sequence>
<dbReference type="PANTHER" id="PTHR33620:SF1">
    <property type="entry name" value="UREASE ACCESSORY PROTEIN F"/>
    <property type="match status" value="1"/>
</dbReference>
<dbReference type="Gene3D" id="1.10.4190.10">
    <property type="entry name" value="Urease accessory protein UreF"/>
    <property type="match status" value="1"/>
</dbReference>
<dbReference type="Pfam" id="PF01730">
    <property type="entry name" value="UreF"/>
    <property type="match status" value="1"/>
</dbReference>
<dbReference type="InterPro" id="IPR002639">
    <property type="entry name" value="UreF"/>
</dbReference>
<dbReference type="EMBL" id="JAJAGQ010000018">
    <property type="protein sequence ID" value="KAJ8536732.1"/>
    <property type="molecule type" value="Genomic_DNA"/>
</dbReference>
<evidence type="ECO:0000256" key="1">
    <source>
        <dbReference type="ARBA" id="ARBA00022988"/>
    </source>
</evidence>
<evidence type="ECO:0000256" key="3">
    <source>
        <dbReference type="ARBA" id="ARBA00046339"/>
    </source>
</evidence>
<reference evidence="5" key="1">
    <citation type="journal article" date="2023" name="Proc. Natl. Acad. Sci. U.S.A.">
        <title>Genomic and structural basis for evolution of tropane alkaloid biosynthesis.</title>
        <authorList>
            <person name="Wanga Y.-J."/>
            <person name="Taina T."/>
            <person name="Yua J.-Y."/>
            <person name="Lia J."/>
            <person name="Xua B."/>
            <person name="Chenc J."/>
            <person name="D'Auriad J.C."/>
            <person name="Huanga J.-P."/>
            <person name="Huanga S.-X."/>
        </authorList>
    </citation>
    <scope>NUCLEOTIDE SEQUENCE [LARGE SCALE GENOMIC DNA]</scope>
    <source>
        <strain evidence="5">cv. KIB-2019</strain>
    </source>
</reference>
<keyword evidence="1" id="KW-0996">Nickel insertion</keyword>
<dbReference type="GO" id="GO:0016151">
    <property type="term" value="F:nickel cation binding"/>
    <property type="evidence" value="ECO:0007669"/>
    <property type="project" value="InterPro"/>
</dbReference>
<keyword evidence="2" id="KW-0143">Chaperone</keyword>
<keyword evidence="5" id="KW-1185">Reference proteome</keyword>
<protein>
    <recommendedName>
        <fullName evidence="6">Urease accessory protein F</fullName>
    </recommendedName>
</protein>
<accession>A0A9Q1R3L1</accession>
<dbReference type="OrthoDB" id="2550922at2759"/>
<proteinExistence type="inferred from homology"/>
<name>A0A9Q1R3L1_9SOLA</name>
<evidence type="ECO:0008006" key="6">
    <source>
        <dbReference type="Google" id="ProtNLM"/>
    </source>
</evidence>
<dbReference type="AlphaFoldDB" id="A0A9Q1R3L1"/>
<evidence type="ECO:0000313" key="5">
    <source>
        <dbReference type="Proteomes" id="UP001152561"/>
    </source>
</evidence>
<evidence type="ECO:0000256" key="2">
    <source>
        <dbReference type="ARBA" id="ARBA00023186"/>
    </source>
</evidence>
<dbReference type="PANTHER" id="PTHR33620">
    <property type="entry name" value="UREASE ACCESSORY PROTEIN F"/>
    <property type="match status" value="1"/>
</dbReference>
<gene>
    <name evidence="4" type="ORF">K7X08_035133</name>
</gene>
<organism evidence="4 5">
    <name type="scientific">Anisodus acutangulus</name>
    <dbReference type="NCBI Taxonomy" id="402998"/>
    <lineage>
        <taxon>Eukaryota</taxon>
        <taxon>Viridiplantae</taxon>
        <taxon>Streptophyta</taxon>
        <taxon>Embryophyta</taxon>
        <taxon>Tracheophyta</taxon>
        <taxon>Spermatophyta</taxon>
        <taxon>Magnoliopsida</taxon>
        <taxon>eudicotyledons</taxon>
        <taxon>Gunneridae</taxon>
        <taxon>Pentapetalae</taxon>
        <taxon>asterids</taxon>
        <taxon>lamiids</taxon>
        <taxon>Solanales</taxon>
        <taxon>Solanaceae</taxon>
        <taxon>Solanoideae</taxon>
        <taxon>Hyoscyameae</taxon>
        <taxon>Anisodus</taxon>
    </lineage>
</organism>
<comment type="caution">
    <text evidence="4">The sequence shown here is derived from an EMBL/GenBank/DDBJ whole genome shotgun (WGS) entry which is preliminary data.</text>
</comment>
<dbReference type="Proteomes" id="UP001152561">
    <property type="component" value="Unassembled WGS sequence"/>
</dbReference>